<keyword evidence="2" id="KW-1185">Reference proteome</keyword>
<dbReference type="SUPFAM" id="SSF56672">
    <property type="entry name" value="DNA/RNA polymerases"/>
    <property type="match status" value="1"/>
</dbReference>
<proteinExistence type="predicted"/>
<dbReference type="AlphaFoldDB" id="A0A5J4N9J0"/>
<dbReference type="EMBL" id="QNGE01005145">
    <property type="protein sequence ID" value="KAA3672251.1"/>
    <property type="molecule type" value="Genomic_DNA"/>
</dbReference>
<evidence type="ECO:0000313" key="2">
    <source>
        <dbReference type="Proteomes" id="UP000324629"/>
    </source>
</evidence>
<evidence type="ECO:0000313" key="1">
    <source>
        <dbReference type="EMBL" id="KAA3672251.1"/>
    </source>
</evidence>
<gene>
    <name evidence="1" type="ORF">DEA37_0007030</name>
</gene>
<organism evidence="1 2">
    <name type="scientific">Paragonimus westermani</name>
    <dbReference type="NCBI Taxonomy" id="34504"/>
    <lineage>
        <taxon>Eukaryota</taxon>
        <taxon>Metazoa</taxon>
        <taxon>Spiralia</taxon>
        <taxon>Lophotrochozoa</taxon>
        <taxon>Platyhelminthes</taxon>
        <taxon>Trematoda</taxon>
        <taxon>Digenea</taxon>
        <taxon>Plagiorchiida</taxon>
        <taxon>Troglotremata</taxon>
        <taxon>Troglotrematidae</taxon>
        <taxon>Paragonimus</taxon>
    </lineage>
</organism>
<name>A0A5J4N9J0_9TREM</name>
<evidence type="ECO:0008006" key="3">
    <source>
        <dbReference type="Google" id="ProtNLM"/>
    </source>
</evidence>
<protein>
    <recommendedName>
        <fullName evidence="3">Reverse transcriptase domain-containing protein</fullName>
    </recommendedName>
</protein>
<sequence length="570" mass="64058">MPLLNDTGQIDGTKSYQSVSAYKAAVHSSAGYTPSLLTLGHELRPPIEVLTPLAPAECIRLPHYVKELGERLKVAHKIAAQHQSKSQHQQKSCYDRTANVPVYRIGDHVWLYRPKPPLEAAHKFHRPWLGSFVIVHVRSPTVHVIRDTTNPTADVLTIHYNQLQAAQTLEESQIRPLPGLLSVLPSCPLGDPAASANAIEECFRGTTRSALVGLVVTSNSTADNLLATNDAQVAQLRCELAHPRTSIQRTWAPSRILPTYARSPLELKTSNVCWYHETYGGNARRYQSPCRRGLATTAPGKSSNNNPFSLEDMILKMHFSRYTGEEVGVNSHSVTDARSESGTILRAANGTSIRTFARRLLSLNFGLKHDFRWVFLVADIPFPILVRSANELPAVTTDFEHHMITRRPPVRIRPRRSASLKLRIPPAEFEHMLQLGIICQSNIPWTPSLHMMSEKINNDWRPCGDHRVLNSATTPSRCPIAYMQDLPTNLSWKKVFTKIDLVRVYNQIPVAPIDVLKWPIICSDYRLALNTRLQQRTCTTEESGMYCIVVLFQGLFEYQLKEACPQIPLD</sequence>
<reference evidence="1 2" key="1">
    <citation type="journal article" date="2019" name="Gigascience">
        <title>Whole-genome sequence of the oriental lung fluke Paragonimus westermani.</title>
        <authorList>
            <person name="Oey H."/>
            <person name="Zakrzewski M."/>
            <person name="Narain K."/>
            <person name="Devi K.R."/>
            <person name="Agatsuma T."/>
            <person name="Nawaratna S."/>
            <person name="Gobert G.N."/>
            <person name="Jones M.K."/>
            <person name="Ragan M.A."/>
            <person name="McManus D.P."/>
            <person name="Krause L."/>
        </authorList>
    </citation>
    <scope>NUCLEOTIDE SEQUENCE [LARGE SCALE GENOMIC DNA]</scope>
    <source>
        <strain evidence="1 2">IND2009</strain>
    </source>
</reference>
<accession>A0A5J4N9J0</accession>
<comment type="caution">
    <text evidence="1">The sequence shown here is derived from an EMBL/GenBank/DDBJ whole genome shotgun (WGS) entry which is preliminary data.</text>
</comment>
<dbReference type="InterPro" id="IPR050951">
    <property type="entry name" value="Retrovirus_Pol_polyprotein"/>
</dbReference>
<dbReference type="PANTHER" id="PTHR37984">
    <property type="entry name" value="PROTEIN CBG26694"/>
    <property type="match status" value="1"/>
</dbReference>
<dbReference type="InterPro" id="IPR043502">
    <property type="entry name" value="DNA/RNA_pol_sf"/>
</dbReference>
<dbReference type="Proteomes" id="UP000324629">
    <property type="component" value="Unassembled WGS sequence"/>
</dbReference>
<dbReference type="PANTHER" id="PTHR37984:SF15">
    <property type="entry name" value="INTEGRASE CATALYTIC DOMAIN-CONTAINING PROTEIN"/>
    <property type="match status" value="1"/>
</dbReference>
<dbReference type="Gene3D" id="3.10.10.10">
    <property type="entry name" value="HIV Type 1 Reverse Transcriptase, subunit A, domain 1"/>
    <property type="match status" value="1"/>
</dbReference>